<dbReference type="PRINTS" id="PR00411">
    <property type="entry name" value="PNDRDTASEI"/>
</dbReference>
<proteinExistence type="predicted"/>
<dbReference type="Pfam" id="PF22780">
    <property type="entry name" value="HI0933_like_1st"/>
    <property type="match status" value="1"/>
</dbReference>
<dbReference type="InterPro" id="IPR055178">
    <property type="entry name" value="RsdA/BaiN/AoA(So)-like_dom"/>
</dbReference>
<dbReference type="Gene3D" id="3.50.50.60">
    <property type="entry name" value="FAD/NAD(P)-binding domain"/>
    <property type="match status" value="1"/>
</dbReference>
<dbReference type="Proteomes" id="UP000178632">
    <property type="component" value="Unassembled WGS sequence"/>
</dbReference>
<evidence type="ECO:0000256" key="3">
    <source>
        <dbReference type="ARBA" id="ARBA00022827"/>
    </source>
</evidence>
<sequence length="414" mass="45724">MAKEDTKFDVAVIGGGPAGIMAAIQAASPEHGRRVVLIEKNSSLAKKLLLSGGGRCNLSNAEFNLRKIIMGYNNGEFLFHAFSVFGPKKIIEFFEKIGVKTKTEKNKKVFPVNNDAEEVLEALKIYLDKNNITVLFSSEVKDVIKKGKRIEKIILKNGEITAKKYILATGGKSYPSTGSDGFGYKFAEKLGHTIIKPMPALAPIKLKEKWVANLQGISLKDVKINVLYNGKKQFSESGEIIFTHFGISGPSVLDISSRVGKLLEKNGIKISFDLFPNLNHEELKKELEEYLKGYPKKTIKNILSDFTAEKLAEVLLDIAEINKNKIANSMPKIERETVIKVLKNIEVTPETILGFNEAKTTNGGISLKEIDSKTMKSKIIDNLFFAGEIIDVDGKTGGFNLQMCWSTGYLAGQI</sequence>
<comment type="caution">
    <text evidence="6">The sequence shown here is derived from an EMBL/GenBank/DDBJ whole genome shotgun (WGS) entry which is preliminary data.</text>
</comment>
<comment type="cofactor">
    <cofactor evidence="1">
        <name>FAD</name>
        <dbReference type="ChEBI" id="CHEBI:57692"/>
    </cofactor>
</comment>
<dbReference type="Gene3D" id="1.10.8.260">
    <property type="entry name" value="HI0933 insert domain-like"/>
    <property type="match status" value="1"/>
</dbReference>
<dbReference type="InterPro" id="IPR057661">
    <property type="entry name" value="RsdA/BaiN/AoA(So)_Rossmann"/>
</dbReference>
<feature type="domain" description="RsdA/BaiN/AoA(So)-like insert" evidence="5">
    <location>
        <begin position="199"/>
        <end position="358"/>
    </location>
</feature>
<evidence type="ECO:0008006" key="8">
    <source>
        <dbReference type="Google" id="ProtNLM"/>
    </source>
</evidence>
<dbReference type="Pfam" id="PF03486">
    <property type="entry name" value="HI0933_like"/>
    <property type="match status" value="1"/>
</dbReference>
<dbReference type="Gene3D" id="2.40.30.10">
    <property type="entry name" value="Translation factors"/>
    <property type="match status" value="1"/>
</dbReference>
<dbReference type="InterPro" id="IPR023166">
    <property type="entry name" value="BaiN-like_dom_sf"/>
</dbReference>
<dbReference type="EMBL" id="MHPE01000025">
    <property type="protein sequence ID" value="OGZ76813.1"/>
    <property type="molecule type" value="Genomic_DNA"/>
</dbReference>
<evidence type="ECO:0000259" key="5">
    <source>
        <dbReference type="Pfam" id="PF22780"/>
    </source>
</evidence>
<gene>
    <name evidence="6" type="ORF">A3G45_01685</name>
</gene>
<dbReference type="SUPFAM" id="SSF160996">
    <property type="entry name" value="HI0933 insert domain-like"/>
    <property type="match status" value="1"/>
</dbReference>
<organism evidence="6 7">
    <name type="scientific">Candidatus Staskawiczbacteria bacterium RIFCSPLOWO2_12_FULL_37_15</name>
    <dbReference type="NCBI Taxonomy" id="1802218"/>
    <lineage>
        <taxon>Bacteria</taxon>
        <taxon>Candidatus Staskawicziibacteriota</taxon>
    </lineage>
</organism>
<dbReference type="SUPFAM" id="SSF51905">
    <property type="entry name" value="FAD/NAD(P)-binding domain"/>
    <property type="match status" value="1"/>
</dbReference>
<dbReference type="NCBIfam" id="TIGR00275">
    <property type="entry name" value="aminoacetone oxidase family FAD-binding enzyme"/>
    <property type="match status" value="1"/>
</dbReference>
<feature type="domain" description="RsdA/BaiN/AoA(So)-like Rossmann fold-like" evidence="4">
    <location>
        <begin position="9"/>
        <end position="413"/>
    </location>
</feature>
<reference evidence="6 7" key="1">
    <citation type="journal article" date="2016" name="Nat. Commun.">
        <title>Thousands of microbial genomes shed light on interconnected biogeochemical processes in an aquifer system.</title>
        <authorList>
            <person name="Anantharaman K."/>
            <person name="Brown C.T."/>
            <person name="Hug L.A."/>
            <person name="Sharon I."/>
            <person name="Castelle C.J."/>
            <person name="Probst A.J."/>
            <person name="Thomas B.C."/>
            <person name="Singh A."/>
            <person name="Wilkins M.J."/>
            <person name="Karaoz U."/>
            <person name="Brodie E.L."/>
            <person name="Williams K.H."/>
            <person name="Hubbard S.S."/>
            <person name="Banfield J.F."/>
        </authorList>
    </citation>
    <scope>NUCLEOTIDE SEQUENCE [LARGE SCALE GENOMIC DNA]</scope>
</reference>
<dbReference type="PRINTS" id="PR00368">
    <property type="entry name" value="FADPNR"/>
</dbReference>
<dbReference type="PANTHER" id="PTHR42887">
    <property type="entry name" value="OS12G0638800 PROTEIN"/>
    <property type="match status" value="1"/>
</dbReference>
<keyword evidence="3" id="KW-0274">FAD</keyword>
<keyword evidence="2" id="KW-0285">Flavoprotein</keyword>
<accession>A0A1G2IQ31</accession>
<evidence type="ECO:0000313" key="7">
    <source>
        <dbReference type="Proteomes" id="UP000178632"/>
    </source>
</evidence>
<evidence type="ECO:0000256" key="1">
    <source>
        <dbReference type="ARBA" id="ARBA00001974"/>
    </source>
</evidence>
<evidence type="ECO:0000313" key="6">
    <source>
        <dbReference type="EMBL" id="OGZ76813.1"/>
    </source>
</evidence>
<dbReference type="AlphaFoldDB" id="A0A1G2IQ31"/>
<evidence type="ECO:0000256" key="2">
    <source>
        <dbReference type="ARBA" id="ARBA00022630"/>
    </source>
</evidence>
<name>A0A1G2IQ31_9BACT</name>
<evidence type="ECO:0000259" key="4">
    <source>
        <dbReference type="Pfam" id="PF03486"/>
    </source>
</evidence>
<dbReference type="PANTHER" id="PTHR42887:SF2">
    <property type="entry name" value="OS12G0638800 PROTEIN"/>
    <property type="match status" value="1"/>
</dbReference>
<protein>
    <recommendedName>
        <fullName evidence="8">FAD-dependent oxidoreductase</fullName>
    </recommendedName>
</protein>
<dbReference type="InterPro" id="IPR004792">
    <property type="entry name" value="BaiN-like"/>
</dbReference>
<dbReference type="InterPro" id="IPR036188">
    <property type="entry name" value="FAD/NAD-bd_sf"/>
</dbReference>